<dbReference type="InterPro" id="IPR029095">
    <property type="entry name" value="NarX-like_N"/>
</dbReference>
<dbReference type="RefSeq" id="WP_176070696.1">
    <property type="nucleotide sequence ID" value="NZ_JABWMJ010000009.1"/>
</dbReference>
<dbReference type="SMART" id="SM01012">
    <property type="entry name" value="ANTAR"/>
    <property type="match status" value="1"/>
</dbReference>
<dbReference type="Pfam" id="PF13675">
    <property type="entry name" value="PilJ"/>
    <property type="match status" value="2"/>
</dbReference>
<evidence type="ECO:0000256" key="1">
    <source>
        <dbReference type="ARBA" id="ARBA00004141"/>
    </source>
</evidence>
<dbReference type="EMBL" id="JABWMJ010000009">
    <property type="protein sequence ID" value="NUZ07866.1"/>
    <property type="molecule type" value="Genomic_DNA"/>
</dbReference>
<gene>
    <name evidence="6" type="ORF">HQN59_19045</name>
</gene>
<dbReference type="Proteomes" id="UP000529637">
    <property type="component" value="Unassembled WGS sequence"/>
</dbReference>
<keyword evidence="3" id="KW-1133">Transmembrane helix</keyword>
<keyword evidence="4" id="KW-0472">Membrane</keyword>
<keyword evidence="7" id="KW-1185">Reference proteome</keyword>
<comment type="caution">
    <text evidence="6">The sequence shown here is derived from an EMBL/GenBank/DDBJ whole genome shotgun (WGS) entry which is preliminary data.</text>
</comment>
<dbReference type="AlphaFoldDB" id="A0A7Y6TY98"/>
<dbReference type="InterPro" id="IPR036388">
    <property type="entry name" value="WH-like_DNA-bd_sf"/>
</dbReference>
<comment type="subcellular location">
    <subcellularLocation>
        <location evidence="1">Membrane</location>
        <topology evidence="1">Multi-pass membrane protein</topology>
    </subcellularLocation>
</comment>
<dbReference type="PROSITE" id="PS50921">
    <property type="entry name" value="ANTAR"/>
    <property type="match status" value="1"/>
</dbReference>
<feature type="domain" description="ANTAR" evidence="5">
    <location>
        <begin position="122"/>
        <end position="183"/>
    </location>
</feature>
<evidence type="ECO:0000256" key="2">
    <source>
        <dbReference type="ARBA" id="ARBA00022692"/>
    </source>
</evidence>
<dbReference type="GO" id="GO:0003723">
    <property type="term" value="F:RNA binding"/>
    <property type="evidence" value="ECO:0007669"/>
    <property type="project" value="InterPro"/>
</dbReference>
<dbReference type="InterPro" id="IPR011006">
    <property type="entry name" value="CheY-like_superfamily"/>
</dbReference>
<organism evidence="6 7">
    <name type="scientific">Piscinibacter koreensis</name>
    <dbReference type="NCBI Taxonomy" id="2742824"/>
    <lineage>
        <taxon>Bacteria</taxon>
        <taxon>Pseudomonadati</taxon>
        <taxon>Pseudomonadota</taxon>
        <taxon>Betaproteobacteria</taxon>
        <taxon>Burkholderiales</taxon>
        <taxon>Sphaerotilaceae</taxon>
        <taxon>Piscinibacter</taxon>
    </lineage>
</organism>
<name>A0A7Y6TY98_9BURK</name>
<accession>A0A7Y6TY98</accession>
<dbReference type="SUPFAM" id="SSF52172">
    <property type="entry name" value="CheY-like"/>
    <property type="match status" value="1"/>
</dbReference>
<sequence>MTTALLLDVGRSSTIDLAGDLAAAGIHVIGAAARGNLVREVSQLGPDVVLCVAHSPDEALFAEFAKLAEIAPCPAIVFTNDPDATRIECALGAGIALYVVNGYAAGRLRPLIHAARTRFEHDRKLRSELAEVTRRYDERKLVDRAKGILMRARQVSEEEAFAVLRAASMHSNQRVGQVSQQVIAAAHYADAVNRAGKLRMLSQRLVKACALCVLDPAAGSTAAQIADSVGQIEANIAALARSLSRPTFGDLLDGVAAAWAALKAAVAQPLAAARVASIDALAEGLLLQAEQLTRQLETAGLVTTLHVINVSGRQRMLSQRHAKQALLALLLGGAQAAAMREQMAATAETFEDAMRQLAAAPLSTPEIGSLLADAARAWDDVTRAARQARSAAGARSLDASSDALLALFETLTDRYERSMQVLMG</sequence>
<proteinExistence type="predicted"/>
<evidence type="ECO:0000256" key="3">
    <source>
        <dbReference type="ARBA" id="ARBA00022989"/>
    </source>
</evidence>
<dbReference type="Gene3D" id="1.10.10.10">
    <property type="entry name" value="Winged helix-like DNA-binding domain superfamily/Winged helix DNA-binding domain"/>
    <property type="match status" value="1"/>
</dbReference>
<evidence type="ECO:0000259" key="5">
    <source>
        <dbReference type="PROSITE" id="PS50921"/>
    </source>
</evidence>
<evidence type="ECO:0000313" key="7">
    <source>
        <dbReference type="Proteomes" id="UP000529637"/>
    </source>
</evidence>
<reference evidence="6 7" key="1">
    <citation type="submission" date="2020-06" db="EMBL/GenBank/DDBJ databases">
        <title>Schlegella sp. ID0723 isolated from air conditioner.</title>
        <authorList>
            <person name="Kim D.Y."/>
            <person name="Kim D.-U."/>
        </authorList>
    </citation>
    <scope>NUCLEOTIDE SEQUENCE [LARGE SCALE GENOMIC DNA]</scope>
    <source>
        <strain evidence="6 7">ID0723</strain>
    </source>
</reference>
<dbReference type="GO" id="GO:0016020">
    <property type="term" value="C:membrane"/>
    <property type="evidence" value="ECO:0007669"/>
    <property type="project" value="UniProtKB-SubCell"/>
</dbReference>
<dbReference type="Pfam" id="PF03861">
    <property type="entry name" value="ANTAR"/>
    <property type="match status" value="1"/>
</dbReference>
<protein>
    <submittedName>
        <fullName evidence="6">Type IV pili methyl-accepting chemotaxis transducer N-terminal domain-containing protein</fullName>
    </submittedName>
</protein>
<evidence type="ECO:0000256" key="4">
    <source>
        <dbReference type="ARBA" id="ARBA00023136"/>
    </source>
</evidence>
<keyword evidence="2" id="KW-0812">Transmembrane</keyword>
<evidence type="ECO:0000313" key="6">
    <source>
        <dbReference type="EMBL" id="NUZ07866.1"/>
    </source>
</evidence>
<dbReference type="InterPro" id="IPR005561">
    <property type="entry name" value="ANTAR"/>
</dbReference>